<feature type="compositionally biased region" description="Polar residues" evidence="7">
    <location>
        <begin position="235"/>
        <end position="256"/>
    </location>
</feature>
<feature type="compositionally biased region" description="Acidic residues" evidence="7">
    <location>
        <begin position="185"/>
        <end position="226"/>
    </location>
</feature>
<dbReference type="Pfam" id="PF05103">
    <property type="entry name" value="DivIVA"/>
    <property type="match status" value="1"/>
</dbReference>
<dbReference type="Gene3D" id="6.10.250.660">
    <property type="match status" value="1"/>
</dbReference>
<dbReference type="PANTHER" id="PTHR35794">
    <property type="entry name" value="CELL DIVISION PROTEIN DIVIVA"/>
    <property type="match status" value="1"/>
</dbReference>
<keyword evidence="2" id="KW-0963">Cytoplasm</keyword>
<dbReference type="OrthoDB" id="9815492at2"/>
<dbReference type="GO" id="GO:0005737">
    <property type="term" value="C:cytoplasm"/>
    <property type="evidence" value="ECO:0007669"/>
    <property type="project" value="UniProtKB-SubCell"/>
</dbReference>
<dbReference type="EMBL" id="CP029477">
    <property type="protein sequence ID" value="AWM75222.1"/>
    <property type="molecule type" value="Genomic_DNA"/>
</dbReference>
<evidence type="ECO:0000256" key="7">
    <source>
        <dbReference type="SAM" id="MobiDB-lite"/>
    </source>
</evidence>
<keyword evidence="3" id="KW-0132">Cell division</keyword>
<evidence type="ECO:0000256" key="2">
    <source>
        <dbReference type="ARBA" id="ARBA00022490"/>
    </source>
</evidence>
<dbReference type="RefSeq" id="WP_045928001.1">
    <property type="nucleotide sequence ID" value="NZ_CP029477.1"/>
</dbReference>
<feature type="region of interest" description="Disordered" evidence="7">
    <location>
        <begin position="171"/>
        <end position="266"/>
    </location>
</feature>
<evidence type="ECO:0000256" key="6">
    <source>
        <dbReference type="SAM" id="Coils"/>
    </source>
</evidence>
<protein>
    <submittedName>
        <fullName evidence="9">Cell-division initiation protein</fullName>
    </submittedName>
    <submittedName>
        <fullName evidence="8">DivIVA domain-containing protein</fullName>
    </submittedName>
</protein>
<dbReference type="InterPro" id="IPR007793">
    <property type="entry name" value="DivIVA_fam"/>
</dbReference>
<dbReference type="PANTHER" id="PTHR35794:SF1">
    <property type="entry name" value="CELL CYCLE PROTEIN GPSB"/>
    <property type="match status" value="1"/>
</dbReference>
<evidence type="ECO:0000256" key="1">
    <source>
        <dbReference type="ARBA" id="ARBA00004496"/>
    </source>
</evidence>
<comment type="subcellular location">
    <subcellularLocation>
        <location evidence="1">Cytoplasm</location>
    </subcellularLocation>
</comment>
<evidence type="ECO:0000256" key="5">
    <source>
        <dbReference type="ARBA" id="ARBA00023306"/>
    </source>
</evidence>
<evidence type="ECO:0000313" key="11">
    <source>
        <dbReference type="Proteomes" id="UP000246036"/>
    </source>
</evidence>
<reference evidence="9 10" key="1">
    <citation type="submission" date="2014-12" db="EMBL/GenBank/DDBJ databases">
        <title>Comparative genomics of the lactic acid bacteria isolated from the honey bee gut.</title>
        <authorList>
            <person name="Ellegaard K.M."/>
            <person name="Tamarit D."/>
            <person name="Javelind E."/>
            <person name="Olofsson T."/>
            <person name="Andersson S.G."/>
            <person name="Vasquez A."/>
        </authorList>
    </citation>
    <scope>NUCLEOTIDE SEQUENCE [LARGE SCALE GENOMIC DNA]</scope>
    <source>
        <strain evidence="9 10">Biut2</strain>
    </source>
</reference>
<dbReference type="NCBIfam" id="TIGR03544">
    <property type="entry name" value="DivI1A_domain"/>
    <property type="match status" value="1"/>
</dbReference>
<dbReference type="Proteomes" id="UP000033533">
    <property type="component" value="Unassembled WGS sequence"/>
</dbReference>
<proteinExistence type="predicted"/>
<dbReference type="KEGG" id="lkl:DKL58_04230"/>
<organism evidence="9 10">
    <name type="scientific">Lactobacillus kullabergensis</name>
    <dbReference type="NCBI Taxonomy" id="1218493"/>
    <lineage>
        <taxon>Bacteria</taxon>
        <taxon>Bacillati</taxon>
        <taxon>Bacillota</taxon>
        <taxon>Bacilli</taxon>
        <taxon>Lactobacillales</taxon>
        <taxon>Lactobacillaceae</taxon>
        <taxon>Lactobacillus</taxon>
    </lineage>
</organism>
<dbReference type="GO" id="GO:0051301">
    <property type="term" value="P:cell division"/>
    <property type="evidence" value="ECO:0007669"/>
    <property type="project" value="UniProtKB-KW"/>
</dbReference>
<keyword evidence="5" id="KW-0131">Cell cycle</keyword>
<dbReference type="HOGENOM" id="CLU_1141429_0_0_9"/>
<evidence type="ECO:0000313" key="8">
    <source>
        <dbReference type="EMBL" id="AWM75222.1"/>
    </source>
</evidence>
<reference evidence="8 11" key="2">
    <citation type="submission" date="2018-05" db="EMBL/GenBank/DDBJ databases">
        <title>Reference genomes for bee gut microbiota database.</title>
        <authorList>
            <person name="Ellegaard K.M."/>
        </authorList>
    </citation>
    <scope>NUCLEOTIDE SEQUENCE [LARGE SCALE GENOMIC DNA]</scope>
    <source>
        <strain evidence="8 11">ESL0186</strain>
    </source>
</reference>
<dbReference type="PATRIC" id="fig|1218493.3.peg.933"/>
<gene>
    <name evidence="8" type="ORF">DKL58_04230</name>
    <name evidence="9" type="ORF">JF76_08800</name>
</gene>
<feature type="coiled-coil region" evidence="6">
    <location>
        <begin position="52"/>
        <end position="86"/>
    </location>
</feature>
<dbReference type="AlphaFoldDB" id="A0A0F4LCE9"/>
<dbReference type="Proteomes" id="UP000246036">
    <property type="component" value="Chromosome"/>
</dbReference>
<keyword evidence="4 6" id="KW-0175">Coiled coil</keyword>
<dbReference type="EMBL" id="JXBY01000018">
    <property type="protein sequence ID" value="KJY55934.1"/>
    <property type="molecule type" value="Genomic_DNA"/>
</dbReference>
<evidence type="ECO:0000313" key="9">
    <source>
        <dbReference type="EMBL" id="KJY55934.1"/>
    </source>
</evidence>
<sequence>MADEKKESQKLTPLEIHNKEFKKRGLSGYDRREVDSFLDQIINDYGDALDQTVDLKNEIVHLQEQVSDLQKQVKQYKQNEDATKEAVGNAKIQAERIINDATVQANNTTEQAKIDTDYQRQQLETIKSDYERVKKEASGYRSYIQDLLQKAIENLNDENWQKALDKYFDTERFYPPDGAEPIMLTDEDEDVDEDDDDEDIDEDEEVEVDNGIDDEVNFEQDTEEDNNSPKPMTGDSPSVETVNNEDTSSNNGSGTTVIFPDDYKNH</sequence>
<keyword evidence="11" id="KW-1185">Reference proteome</keyword>
<evidence type="ECO:0000256" key="3">
    <source>
        <dbReference type="ARBA" id="ARBA00022618"/>
    </source>
</evidence>
<accession>A0A0F4LCE9</accession>
<dbReference type="InterPro" id="IPR019933">
    <property type="entry name" value="DivIVA_domain"/>
</dbReference>
<evidence type="ECO:0000313" key="10">
    <source>
        <dbReference type="Proteomes" id="UP000033533"/>
    </source>
</evidence>
<dbReference type="STRING" id="1218493.JF76_08800"/>
<evidence type="ECO:0000256" key="4">
    <source>
        <dbReference type="ARBA" id="ARBA00023054"/>
    </source>
</evidence>
<name>A0A0F4LCE9_9LACO</name>